<evidence type="ECO:0000259" key="13">
    <source>
        <dbReference type="PROSITE" id="PS50109"/>
    </source>
</evidence>
<dbReference type="STRING" id="1844972.A7K91_12445"/>
<gene>
    <name evidence="15" type="ORF">A7K91_12445</name>
</gene>
<dbReference type="SMART" id="SM00387">
    <property type="entry name" value="HATPase_c"/>
    <property type="match status" value="1"/>
</dbReference>
<dbReference type="InterPro" id="IPR050980">
    <property type="entry name" value="2C_sensor_his_kinase"/>
</dbReference>
<evidence type="ECO:0000256" key="9">
    <source>
        <dbReference type="ARBA" id="ARBA00022840"/>
    </source>
</evidence>
<dbReference type="EC" id="2.7.13.3" evidence="3"/>
<evidence type="ECO:0000313" key="15">
    <source>
        <dbReference type="EMBL" id="OBR64321.1"/>
    </source>
</evidence>
<evidence type="ECO:0000256" key="5">
    <source>
        <dbReference type="ARBA" id="ARBA00022553"/>
    </source>
</evidence>
<dbReference type="Proteomes" id="UP000092024">
    <property type="component" value="Unassembled WGS sequence"/>
</dbReference>
<dbReference type="InterPro" id="IPR036890">
    <property type="entry name" value="HATPase_C_sf"/>
</dbReference>
<dbReference type="PROSITE" id="PS50885">
    <property type="entry name" value="HAMP"/>
    <property type="match status" value="1"/>
</dbReference>
<protein>
    <recommendedName>
        <fullName evidence="3">histidine kinase</fullName>
        <ecNumber evidence="3">2.7.13.3</ecNumber>
    </recommendedName>
</protein>
<dbReference type="Pfam" id="PF02518">
    <property type="entry name" value="HATPase_c"/>
    <property type="match status" value="1"/>
</dbReference>
<dbReference type="Pfam" id="PF00672">
    <property type="entry name" value="HAMP"/>
    <property type="match status" value="1"/>
</dbReference>
<dbReference type="InterPro" id="IPR003661">
    <property type="entry name" value="HisK_dim/P_dom"/>
</dbReference>
<evidence type="ECO:0000313" key="16">
    <source>
        <dbReference type="Proteomes" id="UP000092024"/>
    </source>
</evidence>
<keyword evidence="12" id="KW-0812">Transmembrane</keyword>
<organism evidence="15 16">
    <name type="scientific">Paenibacillus oryzae</name>
    <dbReference type="NCBI Taxonomy" id="1844972"/>
    <lineage>
        <taxon>Bacteria</taxon>
        <taxon>Bacillati</taxon>
        <taxon>Bacillota</taxon>
        <taxon>Bacilli</taxon>
        <taxon>Bacillales</taxon>
        <taxon>Paenibacillaceae</taxon>
        <taxon>Paenibacillus</taxon>
    </lineage>
</organism>
<evidence type="ECO:0000259" key="14">
    <source>
        <dbReference type="PROSITE" id="PS50885"/>
    </source>
</evidence>
<feature type="transmembrane region" description="Helical" evidence="12">
    <location>
        <begin position="20"/>
        <end position="40"/>
    </location>
</feature>
<keyword evidence="5" id="KW-0597">Phosphoprotein</keyword>
<dbReference type="InterPro" id="IPR003594">
    <property type="entry name" value="HATPase_dom"/>
</dbReference>
<dbReference type="SMART" id="SM00388">
    <property type="entry name" value="HisKA"/>
    <property type="match status" value="1"/>
</dbReference>
<evidence type="ECO:0000256" key="1">
    <source>
        <dbReference type="ARBA" id="ARBA00000085"/>
    </source>
</evidence>
<sequence length="480" mass="53547">MGKGIKKRQTSILSYWTIRYFLILFVSLGIIATCAVYWIMESALNSRLKTAGLLGQEVAERVVAEDGKLKLPPYFDKLLDSRLMFFNIDEFDLCFIIMDADGHVVYSRPQLKDDEIRKKLSDDLTHARDKRFIAVTTPIMNGDQQEGQVTLLQSKMSLYYKQNEIVLVAVLLLTLTLGGWLTLYLLSRKLSRPISRVAESARQIAAGHYDFKPGVQARESEINDLMESFGHMAARLKHLEEWRELSLAGVTHELKTPVTSIKGLLLAVREGVVIQEEADEFMDIALKETSRLERMVADLLNYNAFSSGSLEVTKDVLDLCALIQEIIYQWGIAHEDAGADIQFHCAEKSMFIVGDALRIQQIMVNLLNNGLQSAHPGRPLQMKVRLAIANGSAVIEVEDNGSGIPELEQPYIFERFFRGEHKKRTTRGLGLGLTYSRLLARAQGGELKLARSSAQGSVFALELGCPETVAGSAKGLGKPN</sequence>
<dbReference type="SUPFAM" id="SSF55874">
    <property type="entry name" value="ATPase domain of HSP90 chaperone/DNA topoisomerase II/histidine kinase"/>
    <property type="match status" value="1"/>
</dbReference>
<dbReference type="Gene3D" id="6.10.340.10">
    <property type="match status" value="1"/>
</dbReference>
<dbReference type="PROSITE" id="PS50109">
    <property type="entry name" value="HIS_KIN"/>
    <property type="match status" value="1"/>
</dbReference>
<dbReference type="RefSeq" id="WP_068684868.1">
    <property type="nucleotide sequence ID" value="NZ_LYPA01000065.1"/>
</dbReference>
<keyword evidence="10" id="KW-0902">Two-component regulatory system</keyword>
<feature type="transmembrane region" description="Helical" evidence="12">
    <location>
        <begin position="165"/>
        <end position="186"/>
    </location>
</feature>
<keyword evidence="7" id="KW-0547">Nucleotide-binding</keyword>
<evidence type="ECO:0000256" key="11">
    <source>
        <dbReference type="ARBA" id="ARBA00023136"/>
    </source>
</evidence>
<dbReference type="PANTHER" id="PTHR44936:SF10">
    <property type="entry name" value="SENSOR PROTEIN RSTB"/>
    <property type="match status" value="1"/>
</dbReference>
<evidence type="ECO:0000256" key="12">
    <source>
        <dbReference type="SAM" id="Phobius"/>
    </source>
</evidence>
<evidence type="ECO:0000256" key="10">
    <source>
        <dbReference type="ARBA" id="ARBA00023012"/>
    </source>
</evidence>
<dbReference type="Pfam" id="PF00512">
    <property type="entry name" value="HisKA"/>
    <property type="match status" value="1"/>
</dbReference>
<dbReference type="AlphaFoldDB" id="A0A1A5YFB5"/>
<evidence type="ECO:0000256" key="7">
    <source>
        <dbReference type="ARBA" id="ARBA00022741"/>
    </source>
</evidence>
<feature type="domain" description="HAMP" evidence="14">
    <location>
        <begin position="188"/>
        <end position="241"/>
    </location>
</feature>
<evidence type="ECO:0000256" key="3">
    <source>
        <dbReference type="ARBA" id="ARBA00012438"/>
    </source>
</evidence>
<evidence type="ECO:0000256" key="4">
    <source>
        <dbReference type="ARBA" id="ARBA00022475"/>
    </source>
</evidence>
<dbReference type="SUPFAM" id="SSF158472">
    <property type="entry name" value="HAMP domain-like"/>
    <property type="match status" value="1"/>
</dbReference>
<dbReference type="CDD" id="cd00082">
    <property type="entry name" value="HisKA"/>
    <property type="match status" value="1"/>
</dbReference>
<comment type="caution">
    <text evidence="15">The sequence shown here is derived from an EMBL/GenBank/DDBJ whole genome shotgun (WGS) entry which is preliminary data.</text>
</comment>
<dbReference type="OrthoDB" id="9813151at2"/>
<name>A0A1A5YFB5_9BACL</name>
<dbReference type="PANTHER" id="PTHR44936">
    <property type="entry name" value="SENSOR PROTEIN CREC"/>
    <property type="match status" value="1"/>
</dbReference>
<feature type="domain" description="Histidine kinase" evidence="13">
    <location>
        <begin position="249"/>
        <end position="467"/>
    </location>
</feature>
<dbReference type="Gene3D" id="3.30.565.10">
    <property type="entry name" value="Histidine kinase-like ATPase, C-terminal domain"/>
    <property type="match status" value="1"/>
</dbReference>
<keyword evidence="8 15" id="KW-0418">Kinase</keyword>
<accession>A0A1A5YFB5</accession>
<keyword evidence="6" id="KW-0808">Transferase</keyword>
<evidence type="ECO:0000256" key="8">
    <source>
        <dbReference type="ARBA" id="ARBA00022777"/>
    </source>
</evidence>
<dbReference type="InterPro" id="IPR036097">
    <property type="entry name" value="HisK_dim/P_sf"/>
</dbReference>
<proteinExistence type="predicted"/>
<reference evidence="15 16" key="1">
    <citation type="submission" date="2016-05" db="EMBL/GenBank/DDBJ databases">
        <title>Paenibacillus oryzae. sp. nov., isolated from the rice root.</title>
        <authorList>
            <person name="Zhang J."/>
            <person name="Zhang X."/>
        </authorList>
    </citation>
    <scope>NUCLEOTIDE SEQUENCE [LARGE SCALE GENOMIC DNA]</scope>
    <source>
        <strain evidence="15 16">1DrF-4</strain>
    </source>
</reference>
<dbReference type="InterPro" id="IPR003660">
    <property type="entry name" value="HAMP_dom"/>
</dbReference>
<evidence type="ECO:0000256" key="6">
    <source>
        <dbReference type="ARBA" id="ARBA00022679"/>
    </source>
</evidence>
<dbReference type="PRINTS" id="PR00344">
    <property type="entry name" value="BCTRLSENSOR"/>
</dbReference>
<keyword evidence="4" id="KW-1003">Cell membrane</keyword>
<dbReference type="GO" id="GO:0005524">
    <property type="term" value="F:ATP binding"/>
    <property type="evidence" value="ECO:0007669"/>
    <property type="project" value="UniProtKB-KW"/>
</dbReference>
<dbReference type="SMART" id="SM00304">
    <property type="entry name" value="HAMP"/>
    <property type="match status" value="1"/>
</dbReference>
<dbReference type="Gene3D" id="1.10.287.130">
    <property type="match status" value="1"/>
</dbReference>
<dbReference type="GO" id="GO:0000155">
    <property type="term" value="F:phosphorelay sensor kinase activity"/>
    <property type="evidence" value="ECO:0007669"/>
    <property type="project" value="InterPro"/>
</dbReference>
<dbReference type="EMBL" id="LYPA01000065">
    <property type="protein sequence ID" value="OBR64321.1"/>
    <property type="molecule type" value="Genomic_DNA"/>
</dbReference>
<dbReference type="InterPro" id="IPR004358">
    <property type="entry name" value="Sig_transdc_His_kin-like_C"/>
</dbReference>
<comment type="catalytic activity">
    <reaction evidence="1">
        <text>ATP + protein L-histidine = ADP + protein N-phospho-L-histidine.</text>
        <dbReference type="EC" id="2.7.13.3"/>
    </reaction>
</comment>
<evidence type="ECO:0000256" key="2">
    <source>
        <dbReference type="ARBA" id="ARBA00004651"/>
    </source>
</evidence>
<keyword evidence="9" id="KW-0067">ATP-binding</keyword>
<comment type="subcellular location">
    <subcellularLocation>
        <location evidence="2">Cell membrane</location>
        <topology evidence="2">Multi-pass membrane protein</topology>
    </subcellularLocation>
</comment>
<keyword evidence="12" id="KW-1133">Transmembrane helix</keyword>
<dbReference type="InterPro" id="IPR005467">
    <property type="entry name" value="His_kinase_dom"/>
</dbReference>
<keyword evidence="16" id="KW-1185">Reference proteome</keyword>
<dbReference type="GO" id="GO:0005886">
    <property type="term" value="C:plasma membrane"/>
    <property type="evidence" value="ECO:0007669"/>
    <property type="project" value="UniProtKB-SubCell"/>
</dbReference>
<dbReference type="CDD" id="cd06225">
    <property type="entry name" value="HAMP"/>
    <property type="match status" value="1"/>
</dbReference>
<dbReference type="SUPFAM" id="SSF47384">
    <property type="entry name" value="Homodimeric domain of signal transducing histidine kinase"/>
    <property type="match status" value="1"/>
</dbReference>
<dbReference type="CDD" id="cd00075">
    <property type="entry name" value="HATPase"/>
    <property type="match status" value="1"/>
</dbReference>
<keyword evidence="11 12" id="KW-0472">Membrane</keyword>